<dbReference type="PROSITE" id="PS00623">
    <property type="entry name" value="GMC_OXRED_1"/>
    <property type="match status" value="1"/>
</dbReference>
<evidence type="ECO:0000313" key="8">
    <source>
        <dbReference type="Proteomes" id="UP001209535"/>
    </source>
</evidence>
<dbReference type="Gene3D" id="3.50.50.60">
    <property type="entry name" value="FAD/NAD(P)-binding domain"/>
    <property type="match status" value="1"/>
</dbReference>
<feature type="domain" description="Glucose-methanol-choline oxidoreductase N-terminal" evidence="6">
    <location>
        <begin position="81"/>
        <end position="104"/>
    </location>
</feature>
<keyword evidence="4 5" id="KW-0274">FAD</keyword>
<evidence type="ECO:0000313" key="7">
    <source>
        <dbReference type="EMBL" id="MCU9850021.1"/>
    </source>
</evidence>
<dbReference type="InterPro" id="IPR036188">
    <property type="entry name" value="FAD/NAD-bd_sf"/>
</dbReference>
<dbReference type="PANTHER" id="PTHR11552:SF147">
    <property type="entry name" value="CHOLINE DEHYDROGENASE, MITOCHONDRIAL"/>
    <property type="match status" value="1"/>
</dbReference>
<dbReference type="Pfam" id="PF00732">
    <property type="entry name" value="GMC_oxred_N"/>
    <property type="match status" value="1"/>
</dbReference>
<proteinExistence type="inferred from homology"/>
<evidence type="ECO:0000256" key="5">
    <source>
        <dbReference type="RuleBase" id="RU003968"/>
    </source>
</evidence>
<evidence type="ECO:0000256" key="2">
    <source>
        <dbReference type="ARBA" id="ARBA00010790"/>
    </source>
</evidence>
<dbReference type="PANTHER" id="PTHR11552">
    <property type="entry name" value="GLUCOSE-METHANOL-CHOLINE GMC OXIDOREDUCTASE"/>
    <property type="match status" value="1"/>
</dbReference>
<comment type="caution">
    <text evidence="7">The sequence shown here is derived from an EMBL/GenBank/DDBJ whole genome shotgun (WGS) entry which is preliminary data.</text>
</comment>
<comment type="similarity">
    <text evidence="2 5">Belongs to the GMC oxidoreductase family.</text>
</comment>
<dbReference type="Gene3D" id="3.30.560.10">
    <property type="entry name" value="Glucose Oxidase, domain 3"/>
    <property type="match status" value="1"/>
</dbReference>
<comment type="cofactor">
    <cofactor evidence="1">
        <name>FAD</name>
        <dbReference type="ChEBI" id="CHEBI:57692"/>
    </cofactor>
</comment>
<dbReference type="InterPro" id="IPR012132">
    <property type="entry name" value="GMC_OxRdtase"/>
</dbReference>
<dbReference type="EMBL" id="JAOVQO010000020">
    <property type="protein sequence ID" value="MCU9850021.1"/>
    <property type="molecule type" value="Genomic_DNA"/>
</dbReference>
<organism evidence="7 8">
    <name type="scientific">Albidovulum salinarum</name>
    <dbReference type="NCBI Taxonomy" id="2984153"/>
    <lineage>
        <taxon>Bacteria</taxon>
        <taxon>Pseudomonadati</taxon>
        <taxon>Pseudomonadota</taxon>
        <taxon>Alphaproteobacteria</taxon>
        <taxon>Rhodobacterales</taxon>
        <taxon>Paracoccaceae</taxon>
        <taxon>Albidovulum</taxon>
    </lineage>
</organism>
<dbReference type="RefSeq" id="WP_263339503.1">
    <property type="nucleotide sequence ID" value="NZ_JAOVQO010000020.1"/>
</dbReference>
<dbReference type="Pfam" id="PF05199">
    <property type="entry name" value="GMC_oxred_C"/>
    <property type="match status" value="1"/>
</dbReference>
<accession>A0ABT2X7V4</accession>
<gene>
    <name evidence="7" type="ORF">OEZ60_18635</name>
</gene>
<evidence type="ECO:0000256" key="3">
    <source>
        <dbReference type="ARBA" id="ARBA00022630"/>
    </source>
</evidence>
<dbReference type="Proteomes" id="UP001209535">
    <property type="component" value="Unassembled WGS sequence"/>
</dbReference>
<name>A0ABT2X7V4_9RHOB</name>
<evidence type="ECO:0000259" key="6">
    <source>
        <dbReference type="PROSITE" id="PS00623"/>
    </source>
</evidence>
<reference evidence="7 8" key="1">
    <citation type="submission" date="2022-10" db="EMBL/GenBank/DDBJ databases">
        <title>Defluviimonas sp. nov., isolated from ocean surface sediments.</title>
        <authorList>
            <person name="He W."/>
            <person name="Wang L."/>
            <person name="Zhang D.-F."/>
        </authorList>
    </citation>
    <scope>NUCLEOTIDE SEQUENCE [LARGE SCALE GENOMIC DNA]</scope>
    <source>
        <strain evidence="7 8">WL0024</strain>
    </source>
</reference>
<keyword evidence="3 5" id="KW-0285">Flavoprotein</keyword>
<evidence type="ECO:0000256" key="4">
    <source>
        <dbReference type="ARBA" id="ARBA00022827"/>
    </source>
</evidence>
<keyword evidence="8" id="KW-1185">Reference proteome</keyword>
<evidence type="ECO:0000256" key="1">
    <source>
        <dbReference type="ARBA" id="ARBA00001974"/>
    </source>
</evidence>
<dbReference type="InterPro" id="IPR000172">
    <property type="entry name" value="GMC_OxRdtase_N"/>
</dbReference>
<dbReference type="SUPFAM" id="SSF51905">
    <property type="entry name" value="FAD/NAD(P)-binding domain"/>
    <property type="match status" value="1"/>
</dbReference>
<dbReference type="SUPFAM" id="SSF54373">
    <property type="entry name" value="FAD-linked reductases, C-terminal domain"/>
    <property type="match status" value="1"/>
</dbReference>
<sequence>MTGFDYIVAGGGSAGCALAARLAEDPEVTVALVEAGGGGRDLFIRMPAGNGFIFGNPKHDWGYSSVPQAALGGRRIYYARGRGLGGSSIMNGMIYMRGVAADYDGWRQMGLPGWSHADLLPYFRRSEGARDRRDPWHGVGGPLKTELSANFGALDQAFIDAARAAGHRRLDDFNGPDRTGVARTDSTVHRGIRQSSAIAYLGRRPGNLTVLTHRQVARVTFSGSRATGVETVTGERFEARREVILCQGAFATPQTLMLSGIGPAAHLAAHGIPVVADLPGVGAHLADHVDVSMQYGSDRMDLSLARHQRLDKAAALMANWLLFKRGPGGGAFFSAVLFHAFDDPALPELEVFMTPMIVEENLTNGDRERTPWSQWLGRKLLVRGRKVAKPGVQIDINQERPRSLGTVRLASVDPRAHPLIDPNYYADPRDLKELVAGVKVMREVMAQPQIARYVTGELEPWRDARTDAEIEAAVRATTYTGHHPCSTARMGGDHDPMAVLDAGLRVRGVEGLRVCDASAMPTQITGNLNATVIAMAEKAADLILGRPAPAPEFPSEQPKETAA</sequence>
<dbReference type="PIRSF" id="PIRSF000137">
    <property type="entry name" value="Alcohol_oxidase"/>
    <property type="match status" value="1"/>
</dbReference>
<dbReference type="InterPro" id="IPR007867">
    <property type="entry name" value="GMC_OxRtase_C"/>
</dbReference>
<protein>
    <submittedName>
        <fullName evidence="7">GMC family oxidoreductase N-terminal domain-containing protein</fullName>
    </submittedName>
</protein>